<comment type="caution">
    <text evidence="2">The sequence shown here is derived from an EMBL/GenBank/DDBJ whole genome shotgun (WGS) entry which is preliminary data.</text>
</comment>
<accession>A0A934R9Q1</accession>
<sequence length="108" mass="12130">MPDTCSRILRLNIKPSPHYLKSDAAMFAGVATPSDFETMLFFKDYNLITPRLFKIVTAIIPVLFLCNCMLPVVDSLADFELLLLASALKVSVVDLFPFKDRLAFSAKR</sequence>
<proteinExistence type="predicted"/>
<protein>
    <submittedName>
        <fullName evidence="2">Uncharacterized protein</fullName>
    </submittedName>
</protein>
<dbReference type="AlphaFoldDB" id="A0A934R9Q1"/>
<dbReference type="EMBL" id="JAENIK010000013">
    <property type="protein sequence ID" value="MBK1818070.1"/>
    <property type="molecule type" value="Genomic_DNA"/>
</dbReference>
<keyword evidence="1" id="KW-0812">Transmembrane</keyword>
<evidence type="ECO:0000256" key="1">
    <source>
        <dbReference type="SAM" id="Phobius"/>
    </source>
</evidence>
<name>A0A934R9Q1_9BACT</name>
<evidence type="ECO:0000313" key="2">
    <source>
        <dbReference type="EMBL" id="MBK1818070.1"/>
    </source>
</evidence>
<keyword evidence="3" id="KW-1185">Reference proteome</keyword>
<feature type="transmembrane region" description="Helical" evidence="1">
    <location>
        <begin position="52"/>
        <end position="73"/>
    </location>
</feature>
<dbReference type="Proteomes" id="UP000600139">
    <property type="component" value="Unassembled WGS sequence"/>
</dbReference>
<reference evidence="2" key="1">
    <citation type="submission" date="2021-01" db="EMBL/GenBank/DDBJ databases">
        <title>Modified the classification status of verrucomicrobia.</title>
        <authorList>
            <person name="Feng X."/>
        </authorList>
    </citation>
    <scope>NUCLEOTIDE SEQUENCE</scope>
    <source>
        <strain evidence="2">JCM 18052</strain>
    </source>
</reference>
<organism evidence="2 3">
    <name type="scientific">Luteolibacter yonseiensis</name>
    <dbReference type="NCBI Taxonomy" id="1144680"/>
    <lineage>
        <taxon>Bacteria</taxon>
        <taxon>Pseudomonadati</taxon>
        <taxon>Verrucomicrobiota</taxon>
        <taxon>Verrucomicrobiia</taxon>
        <taxon>Verrucomicrobiales</taxon>
        <taxon>Verrucomicrobiaceae</taxon>
        <taxon>Luteolibacter</taxon>
    </lineage>
</organism>
<dbReference type="RefSeq" id="WP_200353025.1">
    <property type="nucleotide sequence ID" value="NZ_BAABHZ010000002.1"/>
</dbReference>
<evidence type="ECO:0000313" key="3">
    <source>
        <dbReference type="Proteomes" id="UP000600139"/>
    </source>
</evidence>
<keyword evidence="1" id="KW-1133">Transmembrane helix</keyword>
<gene>
    <name evidence="2" type="ORF">JIN84_20775</name>
</gene>
<keyword evidence="1" id="KW-0472">Membrane</keyword>